<proteinExistence type="predicted"/>
<dbReference type="EMBL" id="LHZU01000085">
    <property type="protein sequence ID" value="KXV61398.1"/>
    <property type="molecule type" value="Genomic_DNA"/>
</dbReference>
<dbReference type="Proteomes" id="UP000075360">
    <property type="component" value="Unassembled WGS sequence"/>
</dbReference>
<organism evidence="1 2">
    <name type="scientific">Acetobacter senegalensis</name>
    <dbReference type="NCBI Taxonomy" id="446692"/>
    <lineage>
        <taxon>Bacteria</taxon>
        <taxon>Pseudomonadati</taxon>
        <taxon>Pseudomonadota</taxon>
        <taxon>Alphaproteobacteria</taxon>
        <taxon>Acetobacterales</taxon>
        <taxon>Acetobacteraceae</taxon>
        <taxon>Acetobacter</taxon>
    </lineage>
</organism>
<dbReference type="RefSeq" id="WP_039906142.1">
    <property type="nucleotide sequence ID" value="NZ_JAIMFP010000004.1"/>
</dbReference>
<comment type="caution">
    <text evidence="1">The sequence shown here is derived from an EMBL/GenBank/DDBJ whole genome shotgun (WGS) entry which is preliminary data.</text>
</comment>
<reference evidence="1 2" key="1">
    <citation type="submission" date="2015-06" db="EMBL/GenBank/DDBJ databases">
        <title>Improved classification and identification of acetic acid bacteria using matrix-assisted laser desorption/ionization time-of-flight mass spectrometry; Gluconobacter nephelii and Gluconobacter uchimurae are later heterotypic synonyms of Gluconobacter japonicus and Gluconobacter oxydans, respectively.</title>
        <authorList>
            <person name="Li L."/>
            <person name="Cleenwerck I."/>
            <person name="De Vuyst L."/>
            <person name="Vandamme P."/>
        </authorList>
    </citation>
    <scope>NUCLEOTIDE SEQUENCE [LARGE SCALE GENOMIC DNA]</scope>
    <source>
        <strain evidence="1 2">LMG 23690</strain>
    </source>
</reference>
<dbReference type="CDD" id="cd21631">
    <property type="entry name" value="RHH_CopG_NikR-like"/>
    <property type="match status" value="1"/>
</dbReference>
<evidence type="ECO:0000313" key="1">
    <source>
        <dbReference type="EMBL" id="KXV61398.1"/>
    </source>
</evidence>
<dbReference type="PATRIC" id="fig|446692.4.peg.2078"/>
<dbReference type="AlphaFoldDB" id="A0A149U7I2"/>
<sequence length="144" mass="16392">MTRRQRMNVYFEPGLLKQVEALAERRKVSKSAVIEAAVLSLVSGEDDGRRDAALSKRLDWLGRRIDDVDEAVAVLGEAFALYTRAWMRHQLPIPANENEAARDRAADMYAQFNEVLVRRLAKGQRFLHERVRDVAGQKEANTGR</sequence>
<protein>
    <submittedName>
        <fullName evidence="1">Regulator</fullName>
    </submittedName>
</protein>
<gene>
    <name evidence="1" type="ORF">AD948_01820</name>
</gene>
<dbReference type="OrthoDB" id="9803941at2"/>
<name>A0A149U7I2_9PROT</name>
<evidence type="ECO:0000313" key="2">
    <source>
        <dbReference type="Proteomes" id="UP000075360"/>
    </source>
</evidence>
<accession>A0A149U7I2</accession>